<keyword evidence="3" id="KW-1185">Reference proteome</keyword>
<protein>
    <submittedName>
        <fullName evidence="2">Uncharacterized protein</fullName>
    </submittedName>
</protein>
<evidence type="ECO:0000313" key="2">
    <source>
        <dbReference type="EMBL" id="KAA8547021.1"/>
    </source>
</evidence>
<sequence length="78" mass="8223">MTDTSERLSSGEESGSSWQDGAGSSVAASVDTSEEEGADRSTVVPVTGGFEVEDLQQMVPDLPRLNEVTTSSISERGW</sequence>
<proteinExistence type="predicted"/>
<name>A0A5J5C0N3_9ASTE</name>
<dbReference type="EMBL" id="CM018032">
    <property type="protein sequence ID" value="KAA8547021.1"/>
    <property type="molecule type" value="Genomic_DNA"/>
</dbReference>
<feature type="compositionally biased region" description="Basic and acidic residues" evidence="1">
    <location>
        <begin position="1"/>
        <end position="10"/>
    </location>
</feature>
<reference evidence="2 3" key="1">
    <citation type="submission" date="2019-09" db="EMBL/GenBank/DDBJ databases">
        <title>A chromosome-level genome assembly of the Chinese tupelo Nyssa sinensis.</title>
        <authorList>
            <person name="Yang X."/>
            <person name="Kang M."/>
            <person name="Yang Y."/>
            <person name="Xiong H."/>
            <person name="Wang M."/>
            <person name="Zhang Z."/>
            <person name="Wang Z."/>
            <person name="Wu H."/>
            <person name="Ma T."/>
            <person name="Liu J."/>
            <person name="Xi Z."/>
        </authorList>
    </citation>
    <scope>NUCLEOTIDE SEQUENCE [LARGE SCALE GENOMIC DNA]</scope>
    <source>
        <strain evidence="2">J267</strain>
        <tissue evidence="2">Leaf</tissue>
    </source>
</reference>
<organism evidence="2 3">
    <name type="scientific">Nyssa sinensis</name>
    <dbReference type="NCBI Taxonomy" id="561372"/>
    <lineage>
        <taxon>Eukaryota</taxon>
        <taxon>Viridiplantae</taxon>
        <taxon>Streptophyta</taxon>
        <taxon>Embryophyta</taxon>
        <taxon>Tracheophyta</taxon>
        <taxon>Spermatophyta</taxon>
        <taxon>Magnoliopsida</taxon>
        <taxon>eudicotyledons</taxon>
        <taxon>Gunneridae</taxon>
        <taxon>Pentapetalae</taxon>
        <taxon>asterids</taxon>
        <taxon>Cornales</taxon>
        <taxon>Nyssaceae</taxon>
        <taxon>Nyssa</taxon>
    </lineage>
</organism>
<dbReference type="AlphaFoldDB" id="A0A5J5C0N3"/>
<evidence type="ECO:0000256" key="1">
    <source>
        <dbReference type="SAM" id="MobiDB-lite"/>
    </source>
</evidence>
<dbReference type="Proteomes" id="UP000325577">
    <property type="component" value="Linkage Group LG1"/>
</dbReference>
<feature type="region of interest" description="Disordered" evidence="1">
    <location>
        <begin position="1"/>
        <end position="48"/>
    </location>
</feature>
<gene>
    <name evidence="2" type="ORF">F0562_003450</name>
</gene>
<accession>A0A5J5C0N3</accession>
<evidence type="ECO:0000313" key="3">
    <source>
        <dbReference type="Proteomes" id="UP000325577"/>
    </source>
</evidence>